<evidence type="ECO:0000313" key="1">
    <source>
        <dbReference type="EMBL" id="KAK4784094.1"/>
    </source>
</evidence>
<proteinExistence type="predicted"/>
<dbReference type="PANTHER" id="PTHR35161">
    <property type="entry name" value="OS02G0303100 PROTEIN"/>
    <property type="match status" value="1"/>
</dbReference>
<organism evidence="1 2">
    <name type="scientific">Trapa natans</name>
    <name type="common">Water chestnut</name>
    <dbReference type="NCBI Taxonomy" id="22666"/>
    <lineage>
        <taxon>Eukaryota</taxon>
        <taxon>Viridiplantae</taxon>
        <taxon>Streptophyta</taxon>
        <taxon>Embryophyta</taxon>
        <taxon>Tracheophyta</taxon>
        <taxon>Spermatophyta</taxon>
        <taxon>Magnoliopsida</taxon>
        <taxon>eudicotyledons</taxon>
        <taxon>Gunneridae</taxon>
        <taxon>Pentapetalae</taxon>
        <taxon>rosids</taxon>
        <taxon>malvids</taxon>
        <taxon>Myrtales</taxon>
        <taxon>Lythraceae</taxon>
        <taxon>Trapa</taxon>
    </lineage>
</organism>
<dbReference type="PANTHER" id="PTHR35161:SF22">
    <property type="match status" value="1"/>
</dbReference>
<dbReference type="EMBL" id="JAXQNO010000014">
    <property type="protein sequence ID" value="KAK4784094.1"/>
    <property type="molecule type" value="Genomic_DNA"/>
</dbReference>
<accession>A0AAN7LGX9</accession>
<gene>
    <name evidence="1" type="ORF">SAY86_018462</name>
</gene>
<dbReference type="AlphaFoldDB" id="A0AAN7LGX9"/>
<dbReference type="Proteomes" id="UP001346149">
    <property type="component" value="Unassembled WGS sequence"/>
</dbReference>
<keyword evidence="2" id="KW-1185">Reference proteome</keyword>
<reference evidence="1 2" key="1">
    <citation type="journal article" date="2023" name="Hortic Res">
        <title>Pangenome of water caltrop reveals structural variations and asymmetric subgenome divergence after allopolyploidization.</title>
        <authorList>
            <person name="Zhang X."/>
            <person name="Chen Y."/>
            <person name="Wang L."/>
            <person name="Yuan Y."/>
            <person name="Fang M."/>
            <person name="Shi L."/>
            <person name="Lu R."/>
            <person name="Comes H.P."/>
            <person name="Ma Y."/>
            <person name="Chen Y."/>
            <person name="Huang G."/>
            <person name="Zhou Y."/>
            <person name="Zheng Z."/>
            <person name="Qiu Y."/>
        </authorList>
    </citation>
    <scope>NUCLEOTIDE SEQUENCE [LARGE SCALE GENOMIC DNA]</scope>
    <source>
        <strain evidence="1">F231</strain>
    </source>
</reference>
<protein>
    <submittedName>
        <fullName evidence="1">Uncharacterized protein</fullName>
    </submittedName>
</protein>
<comment type="caution">
    <text evidence="1">The sequence shown here is derived from an EMBL/GenBank/DDBJ whole genome shotgun (WGS) entry which is preliminary data.</text>
</comment>
<name>A0AAN7LGX9_TRANT</name>
<evidence type="ECO:0000313" key="2">
    <source>
        <dbReference type="Proteomes" id="UP001346149"/>
    </source>
</evidence>
<sequence>MFQRIMRWGLPCFGAIEEIIRNSYPWSTSSSPPSQHEHGLMRAGVLDEEAQIMFMANSACCTMKCRLPRRTASYCSLMQWLKGRKDAGIWPLATVDVPRMHTGTYVRDEIKLLIKSLIRFIQHLHRHGQCTTGGTFGPNNIGVVGEDLKFTELKLSGFTEQLQEENYKSLSLVIEETIFMSMTAQLPYDMKDLLDLLKNPRPPVDLISNHVALMNPNTCRDFIMKLSDKKKTLDSRRSKIWKISIEDLNVGVRWEDNILHDSPLWTIYSEGKYKSTHKASLIRFLRNAAAHLSDHSRRGKKFKFEDISLIITDSFPNVLADLQRGLHRRGILDEFL</sequence>